<evidence type="ECO:0000313" key="2">
    <source>
        <dbReference type="EMBL" id="MWV45046.1"/>
    </source>
</evidence>
<comment type="caution">
    <text evidence="2">The sequence shown here is derived from an EMBL/GenBank/DDBJ whole genome shotgun (WGS) entry which is preliminary data.</text>
</comment>
<sequence length="172" mass="19132">MLKLVGAVLILLSGTLAGFHQAARFAARPKQIRELILAMQRLETEISYGFTPLPDAFKRMSEQLGEPLKSIFGSAANYMASGGGMTAQESIQRSLHENWKRTSMKTPERDILHQLSFTLGTSDRQDQIKHIALAAQQLKHEEAVARDEQAKYEKISRSLGLLIGALIVILIF</sequence>
<dbReference type="Pfam" id="PF09548">
    <property type="entry name" value="Spore_III_AB"/>
    <property type="match status" value="1"/>
</dbReference>
<name>A0A7X3IKH3_9BACL</name>
<keyword evidence="1" id="KW-0732">Signal</keyword>
<organism evidence="2 3">
    <name type="scientific">Paenibacillus dendrobii</name>
    <dbReference type="NCBI Taxonomy" id="2691084"/>
    <lineage>
        <taxon>Bacteria</taxon>
        <taxon>Bacillati</taxon>
        <taxon>Bacillota</taxon>
        <taxon>Bacilli</taxon>
        <taxon>Bacillales</taxon>
        <taxon>Paenibacillaceae</taxon>
        <taxon>Paenibacillus</taxon>
    </lineage>
</organism>
<feature type="signal peptide" evidence="1">
    <location>
        <begin position="1"/>
        <end position="22"/>
    </location>
</feature>
<dbReference type="EMBL" id="WUBI01000002">
    <property type="protein sequence ID" value="MWV45046.1"/>
    <property type="molecule type" value="Genomic_DNA"/>
</dbReference>
<dbReference type="RefSeq" id="WP_160498645.1">
    <property type="nucleotide sequence ID" value="NZ_WUBI01000002.1"/>
</dbReference>
<keyword evidence="3" id="KW-1185">Reference proteome</keyword>
<reference evidence="2 3" key="1">
    <citation type="submission" date="2019-12" db="EMBL/GenBank/DDBJ databases">
        <title>Paenibacillus sp. nov., an endophytic bacterium isolated from the stem of Dendrobium.</title>
        <authorList>
            <person name="Zhao R."/>
        </authorList>
    </citation>
    <scope>NUCLEOTIDE SEQUENCE [LARGE SCALE GENOMIC DNA]</scope>
    <source>
        <strain evidence="2 3">HJL G12</strain>
    </source>
</reference>
<dbReference type="InterPro" id="IPR014198">
    <property type="entry name" value="Spore_III_AB"/>
</dbReference>
<gene>
    <name evidence="2" type="primary">spoIIIAB</name>
    <name evidence="2" type="ORF">GRF59_15590</name>
</gene>
<evidence type="ECO:0000256" key="1">
    <source>
        <dbReference type="SAM" id="SignalP"/>
    </source>
</evidence>
<dbReference type="Proteomes" id="UP000460318">
    <property type="component" value="Unassembled WGS sequence"/>
</dbReference>
<protein>
    <submittedName>
        <fullName evidence="2">Stage III sporulation protein AB</fullName>
    </submittedName>
</protein>
<dbReference type="PIRSF" id="PIRSF021435">
    <property type="entry name" value="SpoIIIAB"/>
    <property type="match status" value="1"/>
</dbReference>
<evidence type="ECO:0000313" key="3">
    <source>
        <dbReference type="Proteomes" id="UP000460318"/>
    </source>
</evidence>
<feature type="chain" id="PRO_5031111525" evidence="1">
    <location>
        <begin position="23"/>
        <end position="172"/>
    </location>
</feature>
<dbReference type="AlphaFoldDB" id="A0A7X3IKH3"/>
<dbReference type="NCBIfam" id="TIGR02833">
    <property type="entry name" value="spore_III_AB"/>
    <property type="match status" value="1"/>
</dbReference>
<accession>A0A7X3IKH3</accession>
<proteinExistence type="predicted"/>